<proteinExistence type="predicted"/>
<evidence type="ECO:0000313" key="3">
    <source>
        <dbReference type="Proteomes" id="UP000825729"/>
    </source>
</evidence>
<protein>
    <submittedName>
        <fullName evidence="2">Uncharacterized protein</fullName>
    </submittedName>
</protein>
<organism evidence="2 3">
    <name type="scientific">Aristolochia fimbriata</name>
    <name type="common">White veined hardy Dutchman's pipe vine</name>
    <dbReference type="NCBI Taxonomy" id="158543"/>
    <lineage>
        <taxon>Eukaryota</taxon>
        <taxon>Viridiplantae</taxon>
        <taxon>Streptophyta</taxon>
        <taxon>Embryophyta</taxon>
        <taxon>Tracheophyta</taxon>
        <taxon>Spermatophyta</taxon>
        <taxon>Magnoliopsida</taxon>
        <taxon>Magnoliidae</taxon>
        <taxon>Piperales</taxon>
        <taxon>Aristolochiaceae</taxon>
        <taxon>Aristolochia</taxon>
    </lineage>
</organism>
<reference evidence="2 3" key="1">
    <citation type="submission" date="2021-07" db="EMBL/GenBank/DDBJ databases">
        <title>The Aristolochia fimbriata genome: insights into angiosperm evolution, floral development and chemical biosynthesis.</title>
        <authorList>
            <person name="Jiao Y."/>
        </authorList>
    </citation>
    <scope>NUCLEOTIDE SEQUENCE [LARGE SCALE GENOMIC DNA]</scope>
    <source>
        <strain evidence="2">IBCAS-2021</strain>
        <tissue evidence="2">Leaf</tissue>
    </source>
</reference>
<comment type="caution">
    <text evidence="2">The sequence shown here is derived from an EMBL/GenBank/DDBJ whole genome shotgun (WGS) entry which is preliminary data.</text>
</comment>
<evidence type="ECO:0000256" key="1">
    <source>
        <dbReference type="SAM" id="Coils"/>
    </source>
</evidence>
<evidence type="ECO:0000313" key="2">
    <source>
        <dbReference type="EMBL" id="KAG9450623.1"/>
    </source>
</evidence>
<dbReference type="AlphaFoldDB" id="A0AAV7EP71"/>
<name>A0AAV7EP71_ARIFI</name>
<sequence>MRSLQRMRRASLPTNTNRTMRYLALQVRLVREELDELSEIEQNLRSSYSRHSALQNELQVQVDKYQSWRNGIKLDLFQMQSRKEELQTEIDNTLERIQRKVAEVQEQVHELEQLVDGHTLPLEST</sequence>
<gene>
    <name evidence="2" type="ORF">H6P81_010588</name>
</gene>
<feature type="coiled-coil region" evidence="1">
    <location>
        <begin position="37"/>
        <end position="114"/>
    </location>
</feature>
<dbReference type="Proteomes" id="UP000825729">
    <property type="component" value="Unassembled WGS sequence"/>
</dbReference>
<accession>A0AAV7EP71</accession>
<keyword evidence="1" id="KW-0175">Coiled coil</keyword>
<keyword evidence="3" id="KW-1185">Reference proteome</keyword>
<dbReference type="EMBL" id="JAINDJ010000004">
    <property type="protein sequence ID" value="KAG9450623.1"/>
    <property type="molecule type" value="Genomic_DNA"/>
</dbReference>